<dbReference type="EMBL" id="BJVA01000002">
    <property type="protein sequence ID" value="GEK95202.1"/>
    <property type="molecule type" value="Genomic_DNA"/>
</dbReference>
<dbReference type="Proteomes" id="UP000321079">
    <property type="component" value="Unassembled WGS sequence"/>
</dbReference>
<evidence type="ECO:0000313" key="1">
    <source>
        <dbReference type="EMBL" id="GEK95202.1"/>
    </source>
</evidence>
<comment type="caution">
    <text evidence="1">The sequence shown here is derived from an EMBL/GenBank/DDBJ whole genome shotgun (WGS) entry which is preliminary data.</text>
</comment>
<dbReference type="AlphaFoldDB" id="A0A511B674"/>
<sequence>MPVLLSRRFVSKPASRTEITFYLYRIIEIRFPQEILHKCFFNFNKNNKKISINHDLKDVVFPDPYRHGSLLCYPCREPS</sequence>
<accession>A0A511B674</accession>
<evidence type="ECO:0000313" key="2">
    <source>
        <dbReference type="Proteomes" id="UP000321079"/>
    </source>
</evidence>
<proteinExistence type="predicted"/>
<reference evidence="1 2" key="1">
    <citation type="submission" date="2019-07" db="EMBL/GenBank/DDBJ databases">
        <title>Whole genome shotgun sequence of Gluconobacter kanchanaburiensis NBRC 103587.</title>
        <authorList>
            <person name="Hosoyama A."/>
            <person name="Uohara A."/>
            <person name="Ohji S."/>
            <person name="Ichikawa N."/>
        </authorList>
    </citation>
    <scope>NUCLEOTIDE SEQUENCE [LARGE SCALE GENOMIC DNA]</scope>
    <source>
        <strain evidence="1 2">NBRC 103587</strain>
    </source>
</reference>
<gene>
    <name evidence="1" type="ORF">GKA01_03990</name>
</gene>
<keyword evidence="2" id="KW-1185">Reference proteome</keyword>
<name>A0A511B674_9PROT</name>
<organism evidence="1 2">
    <name type="scientific">Gluconobacter kanchanaburiensis NBRC 103587</name>
    <dbReference type="NCBI Taxonomy" id="1307948"/>
    <lineage>
        <taxon>Bacteria</taxon>
        <taxon>Pseudomonadati</taxon>
        <taxon>Pseudomonadota</taxon>
        <taxon>Alphaproteobacteria</taxon>
        <taxon>Acetobacterales</taxon>
        <taxon>Acetobacteraceae</taxon>
        <taxon>Gluconobacter</taxon>
    </lineage>
</organism>
<protein>
    <submittedName>
        <fullName evidence="1">Uncharacterized protein</fullName>
    </submittedName>
</protein>